<dbReference type="Proteomes" id="UP000637074">
    <property type="component" value="Unassembled WGS sequence"/>
</dbReference>
<dbReference type="EMBL" id="BNDS01000003">
    <property type="protein sequence ID" value="GHH97689.1"/>
    <property type="molecule type" value="Genomic_DNA"/>
</dbReference>
<gene>
    <name evidence="1" type="ORF">AM1BK_12320</name>
</gene>
<proteinExistence type="predicted"/>
<keyword evidence="2" id="KW-1185">Reference proteome</keyword>
<sequence>MNKRNEFPTREQLDEAFHFLHDQINKISIIEDIEMMKKEKEGEDENLM</sequence>
<evidence type="ECO:0000313" key="1">
    <source>
        <dbReference type="EMBL" id="GHH97689.1"/>
    </source>
</evidence>
<evidence type="ECO:0000313" key="2">
    <source>
        <dbReference type="Proteomes" id="UP000637074"/>
    </source>
</evidence>
<dbReference type="RefSeq" id="WP_191270756.1">
    <property type="nucleotide sequence ID" value="NZ_BNDS01000003.1"/>
</dbReference>
<protein>
    <recommendedName>
        <fullName evidence="3">Bacitracin ABC transporter ATP-binding protein</fullName>
    </recommendedName>
</protein>
<name>A0ABQ3MZF9_9BACI</name>
<reference evidence="1 2" key="1">
    <citation type="journal article" date="2022" name="Int. J. Syst. Evol. Microbiol.">
        <title>Neobacillus kokaensis sp. nov., isolated from soil.</title>
        <authorList>
            <person name="Yuki K."/>
            <person name="Matsubara H."/>
            <person name="Yamaguchi S."/>
        </authorList>
    </citation>
    <scope>NUCLEOTIDE SEQUENCE [LARGE SCALE GENOMIC DNA]</scope>
    <source>
        <strain evidence="1 2">LOB 377</strain>
    </source>
</reference>
<accession>A0ABQ3MZF9</accession>
<evidence type="ECO:0008006" key="3">
    <source>
        <dbReference type="Google" id="ProtNLM"/>
    </source>
</evidence>
<organism evidence="1 2">
    <name type="scientific">Neobacillus kokaensis</name>
    <dbReference type="NCBI Taxonomy" id="2759023"/>
    <lineage>
        <taxon>Bacteria</taxon>
        <taxon>Bacillati</taxon>
        <taxon>Bacillota</taxon>
        <taxon>Bacilli</taxon>
        <taxon>Bacillales</taxon>
        <taxon>Bacillaceae</taxon>
        <taxon>Neobacillus</taxon>
    </lineage>
</organism>
<comment type="caution">
    <text evidence="1">The sequence shown here is derived from an EMBL/GenBank/DDBJ whole genome shotgun (WGS) entry which is preliminary data.</text>
</comment>